<dbReference type="InterPro" id="IPR018490">
    <property type="entry name" value="cNMP-bd_dom_sf"/>
</dbReference>
<organism evidence="1 2">
    <name type="scientific">Reichenbachiella carrageenanivorans</name>
    <dbReference type="NCBI Taxonomy" id="2979869"/>
    <lineage>
        <taxon>Bacteria</taxon>
        <taxon>Pseudomonadati</taxon>
        <taxon>Bacteroidota</taxon>
        <taxon>Cytophagia</taxon>
        <taxon>Cytophagales</taxon>
        <taxon>Reichenbachiellaceae</taxon>
        <taxon>Reichenbachiella</taxon>
    </lineage>
</organism>
<dbReference type="CDD" id="cd00038">
    <property type="entry name" value="CAP_ED"/>
    <property type="match status" value="1"/>
</dbReference>
<keyword evidence="2" id="KW-1185">Reference proteome</keyword>
<dbReference type="Proteomes" id="UP001062165">
    <property type="component" value="Chromosome"/>
</dbReference>
<gene>
    <name evidence="1" type="ORF">N7E81_16785</name>
</gene>
<dbReference type="InterPro" id="IPR000595">
    <property type="entry name" value="cNMP-bd_dom"/>
</dbReference>
<dbReference type="InterPro" id="IPR014710">
    <property type="entry name" value="RmlC-like_jellyroll"/>
</dbReference>
<name>A0ABY6CYN0_9BACT</name>
<protein>
    <submittedName>
        <fullName evidence="1">Crp/Fnr family transcriptional regulator</fullName>
    </submittedName>
</protein>
<sequence length="191" mass="22267">MNLISPISDNSWKDILSIFKKTTLEKGDYFAKVGRVENQFGILLDGVLRAYITNGNGSEYTKTLFTPTHFKTPISYVGALTSLVTMSPNQVSIQALTPSEMLTGNYLDWKSLMDHNQEIATWSRKMTELFFIGKELREFEYFTLHADERYKLFRMRYPELENLITQYQIAHFLGITPTQLSRIRKKIFRED</sequence>
<accession>A0ABY6CYN0</accession>
<dbReference type="EMBL" id="CP106735">
    <property type="protein sequence ID" value="UXX79012.1"/>
    <property type="molecule type" value="Genomic_DNA"/>
</dbReference>
<evidence type="ECO:0000313" key="2">
    <source>
        <dbReference type="Proteomes" id="UP001062165"/>
    </source>
</evidence>
<reference evidence="1" key="1">
    <citation type="submission" date="2022-10" db="EMBL/GenBank/DDBJ databases">
        <title>Comparative genomics and taxonomic characterization of three novel marine species of genus Reichenbachiella exhibiting antioxidant and polysaccharide degradation activities.</title>
        <authorList>
            <person name="Muhammad N."/>
            <person name="Lee Y.-J."/>
            <person name="Ko J."/>
            <person name="Kim S.-G."/>
        </authorList>
    </citation>
    <scope>NUCLEOTIDE SEQUENCE</scope>
    <source>
        <strain evidence="1">Wsw4-B4</strain>
    </source>
</reference>
<proteinExistence type="predicted"/>
<evidence type="ECO:0000313" key="1">
    <source>
        <dbReference type="EMBL" id="UXX79012.1"/>
    </source>
</evidence>
<dbReference type="SUPFAM" id="SSF51206">
    <property type="entry name" value="cAMP-binding domain-like"/>
    <property type="match status" value="1"/>
</dbReference>
<dbReference type="Gene3D" id="2.60.120.10">
    <property type="entry name" value="Jelly Rolls"/>
    <property type="match status" value="1"/>
</dbReference>
<dbReference type="RefSeq" id="WP_263050755.1">
    <property type="nucleotide sequence ID" value="NZ_CP106735.1"/>
</dbReference>